<accession>A0A935C615</accession>
<organism evidence="1 2">
    <name type="scientific">Marivirga aurantiaca</name>
    <dbReference type="NCBI Taxonomy" id="2802615"/>
    <lineage>
        <taxon>Bacteria</taxon>
        <taxon>Pseudomonadati</taxon>
        <taxon>Bacteroidota</taxon>
        <taxon>Cytophagia</taxon>
        <taxon>Cytophagales</taxon>
        <taxon>Marivirgaceae</taxon>
        <taxon>Marivirga</taxon>
    </lineage>
</organism>
<gene>
    <name evidence="1" type="ORF">JKA74_03620</name>
</gene>
<reference evidence="1" key="1">
    <citation type="submission" date="2021-01" db="EMBL/GenBank/DDBJ databases">
        <title>Marivirga aurantiaca sp. nov., isolated from intertidal surface sediments.</title>
        <authorList>
            <person name="Zhang M."/>
        </authorList>
    </citation>
    <scope>NUCLEOTIDE SEQUENCE</scope>
    <source>
        <strain evidence="1">S37H4</strain>
    </source>
</reference>
<evidence type="ECO:0000313" key="1">
    <source>
        <dbReference type="EMBL" id="MBK6264115.1"/>
    </source>
</evidence>
<protein>
    <submittedName>
        <fullName evidence="1">Choice-of-anchor J domain-containing protein</fullName>
    </submittedName>
</protein>
<dbReference type="RefSeq" id="WP_201429790.1">
    <property type="nucleotide sequence ID" value="NZ_JAEQBW010000001.1"/>
</dbReference>
<dbReference type="EMBL" id="JAEQBW010000001">
    <property type="protein sequence ID" value="MBK6264115.1"/>
    <property type="molecule type" value="Genomic_DNA"/>
</dbReference>
<evidence type="ECO:0000313" key="2">
    <source>
        <dbReference type="Proteomes" id="UP000611723"/>
    </source>
</evidence>
<comment type="caution">
    <text evidence="1">The sequence shown here is derived from an EMBL/GenBank/DDBJ whole genome shotgun (WGS) entry which is preliminary data.</text>
</comment>
<dbReference type="AlphaFoldDB" id="A0A935C615"/>
<dbReference type="Proteomes" id="UP000611723">
    <property type="component" value="Unassembled WGS sequence"/>
</dbReference>
<dbReference type="NCBIfam" id="NF038128">
    <property type="entry name" value="choice_anch_J"/>
    <property type="match status" value="1"/>
</dbReference>
<dbReference type="Gene3D" id="2.60.120.200">
    <property type="match status" value="1"/>
</dbReference>
<sequence>MKNIYFIIIGLLIIGTSCEEQPDYVINEGPFASYYPVTTAVFSEKEEESMTVFIESTGSLKSNSTVYVKVPNDPSIYTEPAYDPFTKEIPVVISAETRIGSFILSYRNNATTQKQEIFDFEIVRTTGEINDVATKLFQLKVIDDEFRIAVDTTVVLAAPSLEDFNSEEDGFCDADITAPAGWTPYSLGSINSWMCSFDGRGASGEDGDIAMEMNNFNSPDGEAADDWLITPKLNLAGSEKVFSFSSVLRYEGTEMTIKYSTTYVPGSVPTEFEWIDLPEATAAFDSDTQSFDFVESGDIDLSDLPDEIYIAFHYTSVGAGSGESSVARIDNFQIK</sequence>
<proteinExistence type="predicted"/>
<dbReference type="PROSITE" id="PS51257">
    <property type="entry name" value="PROKAR_LIPOPROTEIN"/>
    <property type="match status" value="1"/>
</dbReference>
<name>A0A935C615_9BACT</name>
<keyword evidence="2" id="KW-1185">Reference proteome</keyword>